<feature type="domain" description="AAA+ ATPase" evidence="1">
    <location>
        <begin position="43"/>
        <end position="193"/>
    </location>
</feature>
<evidence type="ECO:0000313" key="2">
    <source>
        <dbReference type="EMBL" id="TWT97009.1"/>
    </source>
</evidence>
<dbReference type="SUPFAM" id="SSF52540">
    <property type="entry name" value="P-loop containing nucleoside triphosphate hydrolases"/>
    <property type="match status" value="1"/>
</dbReference>
<dbReference type="PANTHER" id="PTHR35894">
    <property type="entry name" value="GENERAL SECRETION PATHWAY PROTEIN A-RELATED"/>
    <property type="match status" value="1"/>
</dbReference>
<comment type="caution">
    <text evidence="2">The sequence shown here is derived from an EMBL/GenBank/DDBJ whole genome shotgun (WGS) entry which is preliminary data.</text>
</comment>
<dbReference type="PANTHER" id="PTHR35894:SF1">
    <property type="entry name" value="PHOSPHORIBULOKINASE _ URIDINE KINASE FAMILY"/>
    <property type="match status" value="1"/>
</dbReference>
<dbReference type="EMBL" id="SJPR01000003">
    <property type="protein sequence ID" value="TWT97009.1"/>
    <property type="molecule type" value="Genomic_DNA"/>
</dbReference>
<gene>
    <name evidence="2" type="ORF">Pla108_27860</name>
</gene>
<accession>A0A5C6ABP6</accession>
<dbReference type="InterPro" id="IPR003593">
    <property type="entry name" value="AAA+_ATPase"/>
</dbReference>
<keyword evidence="3" id="KW-1185">Reference proteome</keyword>
<dbReference type="OrthoDB" id="9783370at2"/>
<sequence>MYLDYWQLTAKPFEPGGADDAFYYPSEAHEGALSKLLYAVRQGRAAAAMAGPSGVGKTLLVNRLATLLAPDGVRLVHAVFPEMSSRDLLAYLAERLAAPDVSASPTGSIEESVRRLEALAEANAETGQRQLVVIDEAHLLEDCGALETLRLVTNFRSGAAAAFTLLLVGQMGLLSAVARKPTLDERLDVKTLLRGFTAEETAAYVRHRLAAAGAARDVFSDPALQQLHVLTGGYARRIDRLADLALVVGFAERRSQVGPGELDAVHRELVAVGTP</sequence>
<dbReference type="InterPro" id="IPR052026">
    <property type="entry name" value="ExeA_AAA_ATPase_DNA-bind"/>
</dbReference>
<dbReference type="RefSeq" id="WP_146445504.1">
    <property type="nucleotide sequence ID" value="NZ_SJPR01000003.1"/>
</dbReference>
<evidence type="ECO:0000313" key="3">
    <source>
        <dbReference type="Proteomes" id="UP000317421"/>
    </source>
</evidence>
<dbReference type="AlphaFoldDB" id="A0A5C6ABP6"/>
<proteinExistence type="predicted"/>
<dbReference type="SMART" id="SM00382">
    <property type="entry name" value="AAA"/>
    <property type="match status" value="1"/>
</dbReference>
<protein>
    <recommendedName>
        <fullName evidence="1">AAA+ ATPase domain-containing protein</fullName>
    </recommendedName>
</protein>
<dbReference type="Proteomes" id="UP000317421">
    <property type="component" value="Unassembled WGS sequence"/>
</dbReference>
<dbReference type="Gene3D" id="3.40.50.300">
    <property type="entry name" value="P-loop containing nucleotide triphosphate hydrolases"/>
    <property type="match status" value="1"/>
</dbReference>
<dbReference type="InterPro" id="IPR027417">
    <property type="entry name" value="P-loop_NTPase"/>
</dbReference>
<name>A0A5C6ABP6_9BACT</name>
<organism evidence="2 3">
    <name type="scientific">Botrimarina colliarenosi</name>
    <dbReference type="NCBI Taxonomy" id="2528001"/>
    <lineage>
        <taxon>Bacteria</taxon>
        <taxon>Pseudomonadati</taxon>
        <taxon>Planctomycetota</taxon>
        <taxon>Planctomycetia</taxon>
        <taxon>Pirellulales</taxon>
        <taxon>Lacipirellulaceae</taxon>
        <taxon>Botrimarina</taxon>
    </lineage>
</organism>
<dbReference type="InterPro" id="IPR049945">
    <property type="entry name" value="AAA_22"/>
</dbReference>
<dbReference type="GO" id="GO:0016887">
    <property type="term" value="F:ATP hydrolysis activity"/>
    <property type="evidence" value="ECO:0007669"/>
    <property type="project" value="InterPro"/>
</dbReference>
<dbReference type="Pfam" id="PF13401">
    <property type="entry name" value="AAA_22"/>
    <property type="match status" value="1"/>
</dbReference>
<evidence type="ECO:0000259" key="1">
    <source>
        <dbReference type="SMART" id="SM00382"/>
    </source>
</evidence>
<reference evidence="2 3" key="1">
    <citation type="submission" date="2019-02" db="EMBL/GenBank/DDBJ databases">
        <title>Deep-cultivation of Planctomycetes and their phenomic and genomic characterization uncovers novel biology.</title>
        <authorList>
            <person name="Wiegand S."/>
            <person name="Jogler M."/>
            <person name="Boedeker C."/>
            <person name="Pinto D."/>
            <person name="Vollmers J."/>
            <person name="Rivas-Marin E."/>
            <person name="Kohn T."/>
            <person name="Peeters S.H."/>
            <person name="Heuer A."/>
            <person name="Rast P."/>
            <person name="Oberbeckmann S."/>
            <person name="Bunk B."/>
            <person name="Jeske O."/>
            <person name="Meyerdierks A."/>
            <person name="Storesund J.E."/>
            <person name="Kallscheuer N."/>
            <person name="Luecker S."/>
            <person name="Lage O.M."/>
            <person name="Pohl T."/>
            <person name="Merkel B.J."/>
            <person name="Hornburger P."/>
            <person name="Mueller R.-W."/>
            <person name="Bruemmer F."/>
            <person name="Labrenz M."/>
            <person name="Spormann A.M."/>
            <person name="Op Den Camp H."/>
            <person name="Overmann J."/>
            <person name="Amann R."/>
            <person name="Jetten M.S.M."/>
            <person name="Mascher T."/>
            <person name="Medema M.H."/>
            <person name="Devos D.P."/>
            <person name="Kaster A.-K."/>
            <person name="Ovreas L."/>
            <person name="Rohde M."/>
            <person name="Galperin M.Y."/>
            <person name="Jogler C."/>
        </authorList>
    </citation>
    <scope>NUCLEOTIDE SEQUENCE [LARGE SCALE GENOMIC DNA]</scope>
    <source>
        <strain evidence="2 3">Pla108</strain>
    </source>
</reference>